<dbReference type="Gene3D" id="3.50.30.40">
    <property type="entry name" value="Ribonuclease E inhibitor RraA/RraA-like"/>
    <property type="match status" value="1"/>
</dbReference>
<evidence type="ECO:0000256" key="3">
    <source>
        <dbReference type="ARBA" id="ARBA00011233"/>
    </source>
</evidence>
<dbReference type="SUPFAM" id="SSF89562">
    <property type="entry name" value="RraA-like"/>
    <property type="match status" value="1"/>
</dbReference>
<reference evidence="10 11" key="1">
    <citation type="submission" date="2011-02" db="EMBL/GenBank/DDBJ databases">
        <title>The Genome Sequence of Sphaeroforma arctica JP610.</title>
        <authorList>
            <consortium name="The Broad Institute Genome Sequencing Platform"/>
            <person name="Russ C."/>
            <person name="Cuomo C."/>
            <person name="Young S.K."/>
            <person name="Zeng Q."/>
            <person name="Gargeya S."/>
            <person name="Alvarado L."/>
            <person name="Berlin A."/>
            <person name="Chapman S.B."/>
            <person name="Chen Z."/>
            <person name="Freedman E."/>
            <person name="Gellesch M."/>
            <person name="Goldberg J."/>
            <person name="Griggs A."/>
            <person name="Gujja S."/>
            <person name="Heilman E."/>
            <person name="Heiman D."/>
            <person name="Howarth C."/>
            <person name="Mehta T."/>
            <person name="Neiman D."/>
            <person name="Pearson M."/>
            <person name="Roberts A."/>
            <person name="Saif S."/>
            <person name="Shea T."/>
            <person name="Shenoy N."/>
            <person name="Sisk P."/>
            <person name="Stolte C."/>
            <person name="Sykes S."/>
            <person name="White J."/>
            <person name="Yandava C."/>
            <person name="Burger G."/>
            <person name="Gray M.W."/>
            <person name="Holland P.W.H."/>
            <person name="King N."/>
            <person name="Lang F.B.F."/>
            <person name="Roger A.J."/>
            <person name="Ruiz-Trillo I."/>
            <person name="Haas B."/>
            <person name="Nusbaum C."/>
            <person name="Birren B."/>
        </authorList>
    </citation>
    <scope>NUCLEOTIDE SEQUENCE [LARGE SCALE GENOMIC DNA]</scope>
    <source>
        <strain evidence="10 11">JP610</strain>
    </source>
</reference>
<dbReference type="GO" id="GO:0046872">
    <property type="term" value="F:metal ion binding"/>
    <property type="evidence" value="ECO:0007669"/>
    <property type="project" value="UniProtKB-KW"/>
</dbReference>
<name>A0A0L0FLN6_9EUKA</name>
<feature type="binding site" evidence="8">
    <location>
        <position position="100"/>
    </location>
    <ligand>
        <name>substrate</name>
    </ligand>
</feature>
<keyword evidence="4 8" id="KW-0479">Metal-binding</keyword>
<comment type="catalytic activity">
    <reaction evidence="7 9">
        <text>oxaloacetate + H(+) = pyruvate + CO2</text>
        <dbReference type="Rhea" id="RHEA:15641"/>
        <dbReference type="ChEBI" id="CHEBI:15361"/>
        <dbReference type="ChEBI" id="CHEBI:15378"/>
        <dbReference type="ChEBI" id="CHEBI:16452"/>
        <dbReference type="ChEBI" id="CHEBI:16526"/>
        <dbReference type="EC" id="4.1.1.112"/>
    </reaction>
</comment>
<accession>A0A0L0FLN6</accession>
<comment type="function">
    <text evidence="6 9">Catalyzes the aldol cleavage of 4-hydroxy-4-methyl-2-oxoglutarate (HMG) into 2 molecules of pyruvate. Also contains a secondary oxaloacetate (OAA) decarboxylase activity due to the common pyruvate enolate transition state formed following C-C bond cleavage in the retro-aldol and decarboxylation reactions.</text>
</comment>
<dbReference type="NCBIfam" id="NF006875">
    <property type="entry name" value="PRK09372.1"/>
    <property type="match status" value="1"/>
</dbReference>
<evidence type="ECO:0000313" key="10">
    <source>
        <dbReference type="EMBL" id="KNC77396.1"/>
    </source>
</evidence>
<evidence type="ECO:0000256" key="2">
    <source>
        <dbReference type="ARBA" id="ARBA00008621"/>
    </source>
</evidence>
<dbReference type="Pfam" id="PF03737">
    <property type="entry name" value="RraA-like"/>
    <property type="match status" value="1"/>
</dbReference>
<dbReference type="CDD" id="cd16841">
    <property type="entry name" value="RraA_family"/>
    <property type="match status" value="1"/>
</dbReference>
<evidence type="ECO:0000256" key="5">
    <source>
        <dbReference type="ARBA" id="ARBA00023239"/>
    </source>
</evidence>
<dbReference type="EC" id="4.1.3.17" evidence="9"/>
<comment type="subunit">
    <text evidence="3 9">Homotrimer.</text>
</comment>
<evidence type="ECO:0000256" key="9">
    <source>
        <dbReference type="RuleBase" id="RU004338"/>
    </source>
</evidence>
<comment type="cofactor">
    <cofactor evidence="8">
        <name>Mg(2+)</name>
        <dbReference type="ChEBI" id="CHEBI:18420"/>
    </cofactor>
</comment>
<dbReference type="GeneID" id="25910645"/>
<comment type="cofactor">
    <cofactor evidence="9">
        <name>a divalent metal cation</name>
        <dbReference type="ChEBI" id="CHEBI:60240"/>
    </cofactor>
</comment>
<dbReference type="GO" id="GO:0008428">
    <property type="term" value="F:ribonuclease inhibitor activity"/>
    <property type="evidence" value="ECO:0007669"/>
    <property type="project" value="InterPro"/>
</dbReference>
<sequence>MSTFCNADLLDKYDNDRTIQVAQPLFTHYGSKCQFSGLIKTLDAFEDNTKVRKLLEGPGDGHVLVVDSKGSTRFAMLGDQLALLAVQNNWAGVLIHGCLRDSAIIKTLPIGVMALNTCPRKSVKQQKGTVDVELNFAGVSFRPGEYIYADEDGVLVTEKPLDI</sequence>
<dbReference type="PANTHER" id="PTHR33254:SF4">
    <property type="entry name" value="4-HYDROXY-4-METHYL-2-OXOGLUTARATE ALDOLASE 3-RELATED"/>
    <property type="match status" value="1"/>
</dbReference>
<dbReference type="EC" id="4.1.1.112" evidence="9"/>
<keyword evidence="8" id="KW-0460">Magnesium</keyword>
<dbReference type="EMBL" id="KQ242746">
    <property type="protein sequence ID" value="KNC77396.1"/>
    <property type="molecule type" value="Genomic_DNA"/>
</dbReference>
<dbReference type="InterPro" id="IPR005493">
    <property type="entry name" value="RraA/RraA-like"/>
</dbReference>
<dbReference type="STRING" id="667725.A0A0L0FLN6"/>
<dbReference type="NCBIfam" id="TIGR01935">
    <property type="entry name" value="NOT-MenG"/>
    <property type="match status" value="1"/>
</dbReference>
<dbReference type="InterPro" id="IPR010203">
    <property type="entry name" value="RraA"/>
</dbReference>
<dbReference type="RefSeq" id="XP_014151298.1">
    <property type="nucleotide sequence ID" value="XM_014295823.1"/>
</dbReference>
<dbReference type="AlphaFoldDB" id="A0A0L0FLN6"/>
<comment type="catalytic activity">
    <reaction evidence="1 9">
        <text>4-hydroxy-4-methyl-2-oxoglutarate = 2 pyruvate</text>
        <dbReference type="Rhea" id="RHEA:22748"/>
        <dbReference type="ChEBI" id="CHEBI:15361"/>
        <dbReference type="ChEBI" id="CHEBI:58276"/>
        <dbReference type="EC" id="4.1.3.17"/>
    </reaction>
</comment>
<feature type="binding site" evidence="8">
    <location>
        <begin position="78"/>
        <end position="81"/>
    </location>
    <ligand>
        <name>substrate</name>
    </ligand>
</feature>
<gene>
    <name evidence="10" type="ORF">SARC_10141</name>
</gene>
<evidence type="ECO:0000256" key="1">
    <source>
        <dbReference type="ARBA" id="ARBA00001342"/>
    </source>
</evidence>
<comment type="similarity">
    <text evidence="2 9">Belongs to the class II aldolase/RraA-like family.</text>
</comment>
<dbReference type="Proteomes" id="UP000054560">
    <property type="component" value="Unassembled WGS sequence"/>
</dbReference>
<evidence type="ECO:0000256" key="6">
    <source>
        <dbReference type="ARBA" id="ARBA00025046"/>
    </source>
</evidence>
<dbReference type="OrthoDB" id="1476984at2759"/>
<dbReference type="PANTHER" id="PTHR33254">
    <property type="entry name" value="4-HYDROXY-4-METHYL-2-OXOGLUTARATE ALDOLASE 3-RELATED"/>
    <property type="match status" value="1"/>
</dbReference>
<feature type="binding site" evidence="8">
    <location>
        <position position="101"/>
    </location>
    <ligand>
        <name>Mg(2+)</name>
        <dbReference type="ChEBI" id="CHEBI:18420"/>
    </ligand>
</feature>
<evidence type="ECO:0000256" key="7">
    <source>
        <dbReference type="ARBA" id="ARBA00047973"/>
    </source>
</evidence>
<protein>
    <recommendedName>
        <fullName evidence="9">4-hydroxy-4-methyl-2-oxoglutarate aldolase</fullName>
        <shortName evidence="9">HMG aldolase</shortName>
        <ecNumber evidence="9">4.1.1.112</ecNumber>
        <ecNumber evidence="9">4.1.3.17</ecNumber>
    </recommendedName>
    <alternativeName>
        <fullName evidence="9">Oxaloacetate decarboxylase</fullName>
    </alternativeName>
</protein>
<evidence type="ECO:0000313" key="11">
    <source>
        <dbReference type="Proteomes" id="UP000054560"/>
    </source>
</evidence>
<dbReference type="eggNOG" id="ENOG502S32I">
    <property type="taxonomic scope" value="Eukaryota"/>
</dbReference>
<evidence type="ECO:0000256" key="8">
    <source>
        <dbReference type="PIRSR" id="PIRSR605493-1"/>
    </source>
</evidence>
<proteinExistence type="inferred from homology"/>
<dbReference type="InterPro" id="IPR036704">
    <property type="entry name" value="RraA/RraA-like_sf"/>
</dbReference>
<keyword evidence="11" id="KW-1185">Reference proteome</keyword>
<evidence type="ECO:0000256" key="4">
    <source>
        <dbReference type="ARBA" id="ARBA00022723"/>
    </source>
</evidence>
<dbReference type="GO" id="GO:0008948">
    <property type="term" value="F:oxaloacetate decarboxylase activity"/>
    <property type="evidence" value="ECO:0007669"/>
    <property type="project" value="UniProtKB-EC"/>
</dbReference>
<dbReference type="GO" id="GO:0051252">
    <property type="term" value="P:regulation of RNA metabolic process"/>
    <property type="evidence" value="ECO:0007669"/>
    <property type="project" value="InterPro"/>
</dbReference>
<dbReference type="GO" id="GO:0047443">
    <property type="term" value="F:4-hydroxy-4-methyl-2-oxoglutarate aldolase activity"/>
    <property type="evidence" value="ECO:0007669"/>
    <property type="project" value="UniProtKB-EC"/>
</dbReference>
<organism evidence="10 11">
    <name type="scientific">Sphaeroforma arctica JP610</name>
    <dbReference type="NCBI Taxonomy" id="667725"/>
    <lineage>
        <taxon>Eukaryota</taxon>
        <taxon>Ichthyosporea</taxon>
        <taxon>Ichthyophonida</taxon>
        <taxon>Sphaeroforma</taxon>
    </lineage>
</organism>
<keyword evidence="5 9" id="KW-0456">Lyase</keyword>